<dbReference type="Gene3D" id="3.90.1150.10">
    <property type="entry name" value="Aspartate Aminotransferase, domain 1"/>
    <property type="match status" value="1"/>
</dbReference>
<keyword evidence="4 6" id="KW-0560">Oxidoreductase</keyword>
<dbReference type="NCBIfam" id="NF003346">
    <property type="entry name" value="PRK04366.1"/>
    <property type="match status" value="1"/>
</dbReference>
<keyword evidence="3 6" id="KW-0663">Pyridoxal phosphate</keyword>
<evidence type="ECO:0000256" key="1">
    <source>
        <dbReference type="ARBA" id="ARBA00001933"/>
    </source>
</evidence>
<proteinExistence type="inferred from homology"/>
<dbReference type="GO" id="GO:0016594">
    <property type="term" value="F:glycine binding"/>
    <property type="evidence" value="ECO:0007669"/>
    <property type="project" value="TreeGrafter"/>
</dbReference>
<protein>
    <recommendedName>
        <fullName evidence="6">Probable glycine dehydrogenase (decarboxylating) subunit 2</fullName>
        <ecNumber evidence="6">1.4.4.2</ecNumber>
    </recommendedName>
    <alternativeName>
        <fullName evidence="6">Glycine cleavage system P-protein subunit 2</fullName>
    </alternativeName>
    <alternativeName>
        <fullName evidence="6">Glycine decarboxylase subunit 2</fullName>
    </alternativeName>
    <alternativeName>
        <fullName evidence="6">Glycine dehydrogenase (aminomethyl-transferring) subunit 2</fullName>
    </alternativeName>
</protein>
<dbReference type="InterPro" id="IPR015421">
    <property type="entry name" value="PyrdxlP-dep_Trfase_major"/>
</dbReference>
<dbReference type="AlphaFoldDB" id="A0A0S7WHK4"/>
<dbReference type="InterPro" id="IPR049315">
    <property type="entry name" value="GDC-P_N"/>
</dbReference>
<evidence type="ECO:0000256" key="5">
    <source>
        <dbReference type="ARBA" id="ARBA00049026"/>
    </source>
</evidence>
<dbReference type="EC" id="1.4.4.2" evidence="6"/>
<sequence>MGEKSIFELSRRGRRGYSLPPVDVPTKRTTELLPEVQLRHQAPVLPEVSEVDVARHFVRVSQLNHHVLKAFYPLGSCTMKYNPIVNEYVARDPQFVDLHPLQPEDSIQGALELMYELGKILCKLSGMDEITLQPAAGAHGELTGIMIMRAYHESRGNPRTEIVIPDSAHGTNPASVHMGGYDVREIRSSADGLVDVDALRAAMTEQVAGMMLTNPNTLGLFDSRVSEICSIVHSKGALIYLDGANLNALCGINSPGQDGFDIVHFNLHKTFSTPHGGGGPGSGPLGVKRNLTQFLPIPVVRKRGGEYYLDYDLSHSVGKVHSFYGNFNVMVKAYAYLRMMGAEGLREMSECAVINANYVMRSLQDLYHVPYPQHCMHECILSAKLQKSKGVRTLDIAKRLLDYGVHAPTIYFPLIVPEALMIEPTESESKESCDQFIDAMRAIAREVEESPEVVKSAPHSTPVGRLDEVRAARELDIRWTPGGNSGSL</sequence>
<dbReference type="PANTHER" id="PTHR11773">
    <property type="entry name" value="GLYCINE DEHYDROGENASE, DECARBOXYLATING"/>
    <property type="match status" value="1"/>
</dbReference>
<comment type="function">
    <text evidence="2 6">The glycine cleavage system catalyzes the degradation of glycine. The P protein binds the alpha-amino group of glycine through its pyridoxal phosphate cofactor; CO(2) is released and the remaining methylamine moiety is then transferred to the lipoamide cofactor of the H protein.</text>
</comment>
<dbReference type="GO" id="GO:0030170">
    <property type="term" value="F:pyridoxal phosphate binding"/>
    <property type="evidence" value="ECO:0007669"/>
    <property type="project" value="TreeGrafter"/>
</dbReference>
<dbReference type="InterPro" id="IPR023012">
    <property type="entry name" value="GcvPB"/>
</dbReference>
<dbReference type="SUPFAM" id="SSF53383">
    <property type="entry name" value="PLP-dependent transferases"/>
    <property type="match status" value="1"/>
</dbReference>
<organism evidence="9 10">
    <name type="scientific">candidate division TA06 bacterium DG_26</name>
    <dbReference type="NCBI Taxonomy" id="1703771"/>
    <lineage>
        <taxon>Bacteria</taxon>
        <taxon>Bacteria division TA06</taxon>
    </lineage>
</organism>
<name>A0A0S7WHK4_UNCT6</name>
<evidence type="ECO:0000313" key="10">
    <source>
        <dbReference type="Proteomes" id="UP000051124"/>
    </source>
</evidence>
<dbReference type="Proteomes" id="UP000051124">
    <property type="component" value="Unassembled WGS sequence"/>
</dbReference>
<dbReference type="HAMAP" id="MF_00713">
    <property type="entry name" value="GcvPB"/>
    <property type="match status" value="1"/>
</dbReference>
<feature type="modified residue" description="N6-(pyridoxal phosphate)lysine" evidence="6">
    <location>
        <position position="269"/>
    </location>
</feature>
<dbReference type="InterPro" id="IPR015424">
    <property type="entry name" value="PyrdxlP-dep_Trfase"/>
</dbReference>
<dbReference type="InterPro" id="IPR049316">
    <property type="entry name" value="GDC-P_C"/>
</dbReference>
<comment type="catalytic activity">
    <reaction evidence="5 6">
        <text>N(6)-[(R)-lipoyl]-L-lysyl-[glycine-cleavage complex H protein] + glycine + H(+) = N(6)-[(R)-S(8)-aminomethyldihydrolipoyl]-L-lysyl-[glycine-cleavage complex H protein] + CO2</text>
        <dbReference type="Rhea" id="RHEA:24304"/>
        <dbReference type="Rhea" id="RHEA-COMP:10494"/>
        <dbReference type="Rhea" id="RHEA-COMP:10495"/>
        <dbReference type="ChEBI" id="CHEBI:15378"/>
        <dbReference type="ChEBI" id="CHEBI:16526"/>
        <dbReference type="ChEBI" id="CHEBI:57305"/>
        <dbReference type="ChEBI" id="CHEBI:83099"/>
        <dbReference type="ChEBI" id="CHEBI:83143"/>
        <dbReference type="EC" id="1.4.4.2"/>
    </reaction>
</comment>
<evidence type="ECO:0000256" key="6">
    <source>
        <dbReference type="HAMAP-Rule" id="MF_00713"/>
    </source>
</evidence>
<evidence type="ECO:0000259" key="8">
    <source>
        <dbReference type="Pfam" id="PF21478"/>
    </source>
</evidence>
<dbReference type="PANTHER" id="PTHR11773:SF1">
    <property type="entry name" value="GLYCINE DEHYDROGENASE (DECARBOXYLATING), MITOCHONDRIAL"/>
    <property type="match status" value="1"/>
</dbReference>
<comment type="caution">
    <text evidence="9">The sequence shown here is derived from an EMBL/GenBank/DDBJ whole genome shotgun (WGS) entry which is preliminary data.</text>
</comment>
<dbReference type="FunFam" id="3.90.1150.10:FF:000014">
    <property type="entry name" value="Probable glycine dehydrogenase (decarboxylating) subunit 2"/>
    <property type="match status" value="1"/>
</dbReference>
<evidence type="ECO:0000259" key="7">
    <source>
        <dbReference type="Pfam" id="PF02347"/>
    </source>
</evidence>
<evidence type="ECO:0000256" key="2">
    <source>
        <dbReference type="ARBA" id="ARBA00003788"/>
    </source>
</evidence>
<dbReference type="Gene3D" id="3.40.640.10">
    <property type="entry name" value="Type I PLP-dependent aspartate aminotransferase-like (Major domain)"/>
    <property type="match status" value="1"/>
</dbReference>
<gene>
    <name evidence="6" type="primary">gcvPB</name>
    <name evidence="9" type="ORF">AMJ40_05095</name>
</gene>
<feature type="domain" description="Glycine dehydrogenase C-terminal" evidence="8">
    <location>
        <begin position="349"/>
        <end position="450"/>
    </location>
</feature>
<dbReference type="Pfam" id="PF02347">
    <property type="entry name" value="GDC-P"/>
    <property type="match status" value="1"/>
</dbReference>
<reference evidence="9 10" key="1">
    <citation type="journal article" date="2015" name="Microbiome">
        <title>Genomic resolution of linkages in carbon, nitrogen, and sulfur cycling among widespread estuary sediment bacteria.</title>
        <authorList>
            <person name="Baker B.J."/>
            <person name="Lazar C.S."/>
            <person name="Teske A.P."/>
            <person name="Dick G.J."/>
        </authorList>
    </citation>
    <scope>NUCLEOTIDE SEQUENCE [LARGE SCALE GENOMIC DNA]</scope>
    <source>
        <strain evidence="9">DG_26</strain>
    </source>
</reference>
<dbReference type="PATRIC" id="fig|1703771.3.peg.1721"/>
<accession>A0A0S7WHK4</accession>
<dbReference type="FunFam" id="3.40.640.10:FF:000224">
    <property type="entry name" value="Probable glycine dehydrogenase (decarboxylating) subunit 2"/>
    <property type="match status" value="1"/>
</dbReference>
<dbReference type="GO" id="GO:0019464">
    <property type="term" value="P:glycine decarboxylation via glycine cleavage system"/>
    <property type="evidence" value="ECO:0007669"/>
    <property type="project" value="UniProtKB-UniRule"/>
</dbReference>
<dbReference type="EMBL" id="LIZT01000049">
    <property type="protein sequence ID" value="KPJ49645.1"/>
    <property type="molecule type" value="Genomic_DNA"/>
</dbReference>
<dbReference type="Gene3D" id="6.20.440.10">
    <property type="match status" value="1"/>
</dbReference>
<evidence type="ECO:0000313" key="9">
    <source>
        <dbReference type="EMBL" id="KPJ49645.1"/>
    </source>
</evidence>
<dbReference type="GO" id="GO:0004375">
    <property type="term" value="F:glycine dehydrogenase (decarboxylating) activity"/>
    <property type="evidence" value="ECO:0007669"/>
    <property type="project" value="UniProtKB-EC"/>
</dbReference>
<dbReference type="GO" id="GO:0005960">
    <property type="term" value="C:glycine cleavage complex"/>
    <property type="evidence" value="ECO:0007669"/>
    <property type="project" value="TreeGrafter"/>
</dbReference>
<comment type="cofactor">
    <cofactor evidence="1 6">
        <name>pyridoxal 5'-phosphate</name>
        <dbReference type="ChEBI" id="CHEBI:597326"/>
    </cofactor>
</comment>
<comment type="similarity">
    <text evidence="6">Belongs to the GcvP family. C-terminal subunit subfamily.</text>
</comment>
<comment type="subunit">
    <text evidence="6">The glycine cleavage system is composed of four proteins: P, T, L and H. In this organism, the P 'protein' is a heterodimer of two subunits.</text>
</comment>
<dbReference type="GO" id="GO:0005829">
    <property type="term" value="C:cytosol"/>
    <property type="evidence" value="ECO:0007669"/>
    <property type="project" value="TreeGrafter"/>
</dbReference>
<evidence type="ECO:0000256" key="3">
    <source>
        <dbReference type="ARBA" id="ARBA00022898"/>
    </source>
</evidence>
<evidence type="ECO:0000256" key="4">
    <source>
        <dbReference type="ARBA" id="ARBA00023002"/>
    </source>
</evidence>
<dbReference type="InterPro" id="IPR020581">
    <property type="entry name" value="GDC_P"/>
</dbReference>
<dbReference type="InterPro" id="IPR015422">
    <property type="entry name" value="PyrdxlP-dep_Trfase_small"/>
</dbReference>
<dbReference type="Pfam" id="PF21478">
    <property type="entry name" value="GcvP2_C"/>
    <property type="match status" value="1"/>
</dbReference>
<feature type="domain" description="Glycine cleavage system P-protein N-terminal" evidence="7">
    <location>
        <begin position="35"/>
        <end position="296"/>
    </location>
</feature>